<dbReference type="PRINTS" id="PR01166">
    <property type="entry name" value="CYCOXIDASEII"/>
</dbReference>
<keyword evidence="11 12" id="KW-0472">Membrane</keyword>
<dbReference type="Gene3D" id="2.60.40.420">
    <property type="entry name" value="Cupredoxins - blue copper proteins"/>
    <property type="match status" value="1"/>
</dbReference>
<evidence type="ECO:0000256" key="4">
    <source>
        <dbReference type="ARBA" id="ARBA00022448"/>
    </source>
</evidence>
<keyword evidence="9 12" id="KW-1133">Transmembrane helix</keyword>
<keyword evidence="4" id="KW-0813">Transport</keyword>
<feature type="transmembrane region" description="Helical" evidence="12">
    <location>
        <begin position="20"/>
        <end position="45"/>
    </location>
</feature>
<dbReference type="EC" id="7.1.1.9" evidence="3"/>
<reference evidence="14" key="1">
    <citation type="journal article" date="2014" name="Int. J. Syst. Evol. Microbiol.">
        <title>Complete genome sequence of Corynebacterium casei LMG S-19264T (=DSM 44701T), isolated from a smear-ripened cheese.</title>
        <authorList>
            <consortium name="US DOE Joint Genome Institute (JGI-PGF)"/>
            <person name="Walter F."/>
            <person name="Albersmeier A."/>
            <person name="Kalinowski J."/>
            <person name="Ruckert C."/>
        </authorList>
    </citation>
    <scope>NUCLEOTIDE SEQUENCE</scope>
    <source>
        <strain evidence="14">KCTC 12988</strain>
    </source>
</reference>
<dbReference type="Pfam" id="PF00116">
    <property type="entry name" value="COX2"/>
    <property type="match status" value="1"/>
</dbReference>
<protein>
    <recommendedName>
        <fullName evidence="3">cytochrome-c oxidase</fullName>
        <ecNumber evidence="3">7.1.1.9</ecNumber>
    </recommendedName>
</protein>
<evidence type="ECO:0000256" key="6">
    <source>
        <dbReference type="ARBA" id="ARBA00022723"/>
    </source>
</evidence>
<keyword evidence="15" id="KW-1185">Reference proteome</keyword>
<dbReference type="PANTHER" id="PTHR22888:SF9">
    <property type="entry name" value="CYTOCHROME C OXIDASE SUBUNIT 2"/>
    <property type="match status" value="1"/>
</dbReference>
<dbReference type="GO" id="GO:0016020">
    <property type="term" value="C:membrane"/>
    <property type="evidence" value="ECO:0007669"/>
    <property type="project" value="UniProtKB-SubCell"/>
</dbReference>
<dbReference type="Gene3D" id="1.10.287.90">
    <property type="match status" value="1"/>
</dbReference>
<accession>A0A918TQQ2</accession>
<dbReference type="PROSITE" id="PS00078">
    <property type="entry name" value="COX2"/>
    <property type="match status" value="1"/>
</dbReference>
<evidence type="ECO:0000256" key="2">
    <source>
        <dbReference type="ARBA" id="ARBA00007866"/>
    </source>
</evidence>
<evidence type="ECO:0000256" key="10">
    <source>
        <dbReference type="ARBA" id="ARBA00023008"/>
    </source>
</evidence>
<dbReference type="GO" id="GO:0004129">
    <property type="term" value="F:cytochrome-c oxidase activity"/>
    <property type="evidence" value="ECO:0007669"/>
    <property type="project" value="UniProtKB-EC"/>
</dbReference>
<evidence type="ECO:0000256" key="7">
    <source>
        <dbReference type="ARBA" id="ARBA00022967"/>
    </source>
</evidence>
<dbReference type="SUPFAM" id="SSF49503">
    <property type="entry name" value="Cupredoxins"/>
    <property type="match status" value="1"/>
</dbReference>
<comment type="caution">
    <text evidence="14">The sequence shown here is derived from an EMBL/GenBank/DDBJ whole genome shotgun (WGS) entry which is preliminary data.</text>
</comment>
<dbReference type="GO" id="GO:0042773">
    <property type="term" value="P:ATP synthesis coupled electron transport"/>
    <property type="evidence" value="ECO:0007669"/>
    <property type="project" value="TreeGrafter"/>
</dbReference>
<gene>
    <name evidence="14" type="primary">coxM</name>
    <name evidence="14" type="ORF">GCM10007100_26830</name>
</gene>
<dbReference type="PANTHER" id="PTHR22888">
    <property type="entry name" value="CYTOCHROME C OXIDASE, SUBUNIT II"/>
    <property type="match status" value="1"/>
</dbReference>
<evidence type="ECO:0000256" key="8">
    <source>
        <dbReference type="ARBA" id="ARBA00022982"/>
    </source>
</evidence>
<evidence type="ECO:0000259" key="13">
    <source>
        <dbReference type="PROSITE" id="PS50857"/>
    </source>
</evidence>
<evidence type="ECO:0000313" key="15">
    <source>
        <dbReference type="Proteomes" id="UP000644507"/>
    </source>
</evidence>
<keyword evidence="8" id="KW-0249">Electron transport</keyword>
<evidence type="ECO:0000256" key="11">
    <source>
        <dbReference type="ARBA" id="ARBA00023136"/>
    </source>
</evidence>
<keyword evidence="6" id="KW-0479">Metal-binding</keyword>
<keyword evidence="10" id="KW-0186">Copper</keyword>
<evidence type="ECO:0000313" key="14">
    <source>
        <dbReference type="EMBL" id="GHC58460.1"/>
    </source>
</evidence>
<evidence type="ECO:0000256" key="5">
    <source>
        <dbReference type="ARBA" id="ARBA00022692"/>
    </source>
</evidence>
<dbReference type="InterPro" id="IPR008972">
    <property type="entry name" value="Cupredoxin"/>
</dbReference>
<dbReference type="Proteomes" id="UP000644507">
    <property type="component" value="Unassembled WGS sequence"/>
</dbReference>
<dbReference type="SUPFAM" id="SSF81464">
    <property type="entry name" value="Cytochrome c oxidase subunit II-like, transmembrane region"/>
    <property type="match status" value="1"/>
</dbReference>
<dbReference type="RefSeq" id="WP_189570741.1">
    <property type="nucleotide sequence ID" value="NZ_BMXI01000011.1"/>
</dbReference>
<dbReference type="EMBL" id="BMXI01000011">
    <property type="protein sequence ID" value="GHC58460.1"/>
    <property type="molecule type" value="Genomic_DNA"/>
</dbReference>
<keyword evidence="7" id="KW-1278">Translocase</keyword>
<comment type="similarity">
    <text evidence="2">Belongs to the cytochrome c oxidase subunit 2 family.</text>
</comment>
<evidence type="ECO:0000256" key="3">
    <source>
        <dbReference type="ARBA" id="ARBA00012949"/>
    </source>
</evidence>
<feature type="transmembrane region" description="Helical" evidence="12">
    <location>
        <begin position="66"/>
        <end position="88"/>
    </location>
</feature>
<feature type="domain" description="Cytochrome oxidase subunit II copper A binding" evidence="13">
    <location>
        <begin position="101"/>
        <end position="241"/>
    </location>
</feature>
<evidence type="ECO:0000256" key="12">
    <source>
        <dbReference type="SAM" id="Phobius"/>
    </source>
</evidence>
<dbReference type="InterPro" id="IPR002429">
    <property type="entry name" value="CcO_II-like_C"/>
</dbReference>
<dbReference type="GO" id="GO:0005507">
    <property type="term" value="F:copper ion binding"/>
    <property type="evidence" value="ECO:0007669"/>
    <property type="project" value="InterPro"/>
</dbReference>
<reference evidence="14" key="2">
    <citation type="submission" date="2020-09" db="EMBL/GenBank/DDBJ databases">
        <authorList>
            <person name="Sun Q."/>
            <person name="Kim S."/>
        </authorList>
    </citation>
    <scope>NUCLEOTIDE SEQUENCE</scope>
    <source>
        <strain evidence="14">KCTC 12988</strain>
    </source>
</reference>
<dbReference type="PROSITE" id="PS50857">
    <property type="entry name" value="COX2_CUA"/>
    <property type="match status" value="1"/>
</dbReference>
<comment type="subcellular location">
    <subcellularLocation>
        <location evidence="1">Membrane</location>
        <topology evidence="1">Multi-pass membrane protein</topology>
    </subcellularLocation>
</comment>
<organism evidence="14 15">
    <name type="scientific">Roseibacillus persicicus</name>
    <dbReference type="NCBI Taxonomy" id="454148"/>
    <lineage>
        <taxon>Bacteria</taxon>
        <taxon>Pseudomonadati</taxon>
        <taxon>Verrucomicrobiota</taxon>
        <taxon>Verrucomicrobiia</taxon>
        <taxon>Verrucomicrobiales</taxon>
        <taxon>Verrucomicrobiaceae</taxon>
        <taxon>Roseibacillus</taxon>
    </lineage>
</organism>
<evidence type="ECO:0000256" key="9">
    <source>
        <dbReference type="ARBA" id="ARBA00022989"/>
    </source>
</evidence>
<sequence length="262" mass="29595">MNELLGVTENFSEHGGGVDHMIAVVHWFMLILFIGWTIFFLYCCWRFNARRNPKADYTGVKNHVSTHLEVGVVIIEAVLLLGFAFPLWRERTDKFEDIQKQDPVRVRAIGYQFAWNYHYPGEDGKFGRIDRHLASNVGDPCIDPDDPNGWDDFTASTLKVPVNKPTIVMVTATDVIHNYAIVPMRVQQDAIPGQDIPMWFTPTETLETYVVCAQLCGDQHGNMRGLMEVVKQGSFDTWAAEQSAASLKRNSKTEGTTEVAVN</sequence>
<proteinExistence type="inferred from homology"/>
<dbReference type="InterPro" id="IPR001505">
    <property type="entry name" value="Copper_CuA"/>
</dbReference>
<keyword evidence="5 12" id="KW-0812">Transmembrane</keyword>
<evidence type="ECO:0000256" key="1">
    <source>
        <dbReference type="ARBA" id="ARBA00004141"/>
    </source>
</evidence>
<dbReference type="InterPro" id="IPR036257">
    <property type="entry name" value="Cyt_c_oxidase_su2_TM_sf"/>
</dbReference>
<dbReference type="AlphaFoldDB" id="A0A918TQQ2"/>
<name>A0A918TQQ2_9BACT</name>
<dbReference type="InterPro" id="IPR045187">
    <property type="entry name" value="CcO_II"/>
</dbReference>